<evidence type="ECO:0000256" key="8">
    <source>
        <dbReference type="ARBA" id="ARBA00022801"/>
    </source>
</evidence>
<dbReference type="InterPro" id="IPR036138">
    <property type="entry name" value="PBP_dimer_sf"/>
</dbReference>
<dbReference type="InterPro" id="IPR012338">
    <property type="entry name" value="Beta-lactam/transpept-like"/>
</dbReference>
<dbReference type="GO" id="GO:0071972">
    <property type="term" value="F:peptidoglycan L,D-transpeptidase activity"/>
    <property type="evidence" value="ECO:0007669"/>
    <property type="project" value="TreeGrafter"/>
</dbReference>
<dbReference type="GO" id="GO:0006508">
    <property type="term" value="P:proteolysis"/>
    <property type="evidence" value="ECO:0007669"/>
    <property type="project" value="UniProtKB-KW"/>
</dbReference>
<dbReference type="RefSeq" id="WP_262431090.1">
    <property type="nucleotide sequence ID" value="NZ_JACRTE010000001.1"/>
</dbReference>
<keyword evidence="5" id="KW-0997">Cell inner membrane</keyword>
<dbReference type="GO" id="GO:0005886">
    <property type="term" value="C:plasma membrane"/>
    <property type="evidence" value="ECO:0007669"/>
    <property type="project" value="UniProtKB-SubCell"/>
</dbReference>
<name>A0A926ISC1_9FIRM</name>
<keyword evidence="17" id="KW-1185">Reference proteome</keyword>
<keyword evidence="9" id="KW-0133">Cell shape</keyword>
<protein>
    <submittedName>
        <fullName evidence="16">Penicillin-binding protein 2</fullName>
        <ecNumber evidence="16">3.4.16.4</ecNumber>
    </submittedName>
</protein>
<evidence type="ECO:0000313" key="16">
    <source>
        <dbReference type="EMBL" id="MBC8595380.1"/>
    </source>
</evidence>
<dbReference type="NCBIfam" id="TIGR03423">
    <property type="entry name" value="pbp2_mrdA"/>
    <property type="match status" value="1"/>
</dbReference>
<dbReference type="GO" id="GO:0071555">
    <property type="term" value="P:cell wall organization"/>
    <property type="evidence" value="ECO:0007669"/>
    <property type="project" value="UniProtKB-KW"/>
</dbReference>
<comment type="subcellular location">
    <subcellularLocation>
        <location evidence="2">Cell membrane</location>
    </subcellularLocation>
    <subcellularLocation>
        <location evidence="1">Membrane</location>
        <topology evidence="1">Single-pass membrane protein</topology>
    </subcellularLocation>
</comment>
<evidence type="ECO:0000256" key="5">
    <source>
        <dbReference type="ARBA" id="ARBA00022519"/>
    </source>
</evidence>
<evidence type="ECO:0000259" key="14">
    <source>
        <dbReference type="Pfam" id="PF00905"/>
    </source>
</evidence>
<evidence type="ECO:0000259" key="15">
    <source>
        <dbReference type="Pfam" id="PF03717"/>
    </source>
</evidence>
<dbReference type="InterPro" id="IPR017790">
    <property type="entry name" value="Penicillin-binding_protein_2"/>
</dbReference>
<dbReference type="Proteomes" id="UP000647416">
    <property type="component" value="Unassembled WGS sequence"/>
</dbReference>
<sequence length="652" mass="72256">MNEKLYNKHFIVITVFFVLFFLILTRLVNLQVINGKTYYEKAQNRLLNSQSVPAPRGEITDRYGRAFVTNETGFSVEITKNASTDDNMLNQTVLNVINVLNDHNEKYTDNLPITYAPYEYKESEGIEKFSVDEKTGQSVTAEEKMRILCNKYGINENYSENEKRVLAGVRCEMETRNFSSVTPFTLAPNVSLGTVTVLKEQKLSFPNVSIVTRPVRKYPNDGLASHILGRVGIIYKEEFEAMKDENYSMNAIIGKDGMEKYLERYIRGKDGKKVVEQAVNNSSFESENISPVPGNNAALTIDMDLQRVAQQSLAEVVSSIDSASGGSVVAIDVNSGELLAVASYPTYSLESFDRDYDALSKNPRKPMFNRAIGGVYEPGSTFKMLTSVAALEGGYITPQTKITDNGVFELANQQFNCWIWTSQHATHGSINVSEALRDSCNYFYYTVGNKMGIDEILKWGKKFGIAELTGIEVSGEARGNLASPEYKQDVFKTPWYPGDTVQCAIGQSFNLFTPLELASYTATIANGGTRYRAHLLKNVKNYKTGETVFEPEKEVLGTVEMSKSTYDAVTKGMRLVASEGTAKTYFEDFGVEVCCKTGSAQVGTKNANGVFVCYAPYKNPEIAVAVVIEAAGSGSSTIPVAKNILKEYFNIE</sequence>
<reference evidence="16" key="1">
    <citation type="submission" date="2020-08" db="EMBL/GenBank/DDBJ databases">
        <title>Genome public.</title>
        <authorList>
            <person name="Liu C."/>
            <person name="Sun Q."/>
        </authorList>
    </citation>
    <scope>NUCLEOTIDE SEQUENCE</scope>
    <source>
        <strain evidence="16">NSJ-50</strain>
    </source>
</reference>
<evidence type="ECO:0000256" key="4">
    <source>
        <dbReference type="ARBA" id="ARBA00022475"/>
    </source>
</evidence>
<dbReference type="Gene3D" id="3.90.1310.10">
    <property type="entry name" value="Penicillin-binding protein 2a (Domain 2)"/>
    <property type="match status" value="1"/>
</dbReference>
<keyword evidence="16" id="KW-0121">Carboxypeptidase</keyword>
<dbReference type="EC" id="3.4.16.4" evidence="16"/>
<keyword evidence="12" id="KW-0472">Membrane</keyword>
<dbReference type="Pfam" id="PF00905">
    <property type="entry name" value="Transpeptidase"/>
    <property type="match status" value="1"/>
</dbReference>
<dbReference type="AlphaFoldDB" id="A0A926ISC1"/>
<proteinExistence type="inferred from homology"/>
<evidence type="ECO:0000256" key="2">
    <source>
        <dbReference type="ARBA" id="ARBA00004236"/>
    </source>
</evidence>
<evidence type="ECO:0000256" key="11">
    <source>
        <dbReference type="ARBA" id="ARBA00022989"/>
    </source>
</evidence>
<dbReference type="InterPro" id="IPR005311">
    <property type="entry name" value="PBP_dimer"/>
</dbReference>
<accession>A0A926ISC1</accession>
<dbReference type="EMBL" id="JACRTE010000001">
    <property type="protein sequence ID" value="MBC8595380.1"/>
    <property type="molecule type" value="Genomic_DNA"/>
</dbReference>
<keyword evidence="13" id="KW-0961">Cell wall biogenesis/degradation</keyword>
<keyword evidence="8 16" id="KW-0378">Hydrolase</keyword>
<dbReference type="GO" id="GO:0008360">
    <property type="term" value="P:regulation of cell shape"/>
    <property type="evidence" value="ECO:0007669"/>
    <property type="project" value="UniProtKB-KW"/>
</dbReference>
<dbReference type="Gene3D" id="1.10.10.1230">
    <property type="entry name" value="Penicillin-binding protein, N-terminal non-catalytic domain, head sub-domain"/>
    <property type="match status" value="1"/>
</dbReference>
<dbReference type="PANTHER" id="PTHR30627:SF2">
    <property type="entry name" value="PEPTIDOGLYCAN D,D-TRANSPEPTIDASE MRDA"/>
    <property type="match status" value="1"/>
</dbReference>
<dbReference type="GO" id="GO:0009252">
    <property type="term" value="P:peptidoglycan biosynthetic process"/>
    <property type="evidence" value="ECO:0007669"/>
    <property type="project" value="UniProtKB-KW"/>
</dbReference>
<dbReference type="InterPro" id="IPR001460">
    <property type="entry name" value="PCN-bd_Tpept"/>
</dbReference>
<evidence type="ECO:0000256" key="3">
    <source>
        <dbReference type="ARBA" id="ARBA00007171"/>
    </source>
</evidence>
<keyword evidence="11" id="KW-1133">Transmembrane helix</keyword>
<comment type="similarity">
    <text evidence="3">Belongs to the transpeptidase family.</text>
</comment>
<evidence type="ECO:0000256" key="13">
    <source>
        <dbReference type="ARBA" id="ARBA00023316"/>
    </source>
</evidence>
<dbReference type="GO" id="GO:0009002">
    <property type="term" value="F:serine-type D-Ala-D-Ala carboxypeptidase activity"/>
    <property type="evidence" value="ECO:0007669"/>
    <property type="project" value="UniProtKB-EC"/>
</dbReference>
<evidence type="ECO:0000256" key="6">
    <source>
        <dbReference type="ARBA" id="ARBA00022670"/>
    </source>
</evidence>
<keyword evidence="10" id="KW-0573">Peptidoglycan synthesis</keyword>
<dbReference type="Gene3D" id="3.40.710.10">
    <property type="entry name" value="DD-peptidase/beta-lactamase superfamily"/>
    <property type="match status" value="1"/>
</dbReference>
<evidence type="ECO:0000256" key="10">
    <source>
        <dbReference type="ARBA" id="ARBA00022984"/>
    </source>
</evidence>
<dbReference type="SUPFAM" id="SSF56601">
    <property type="entry name" value="beta-lactamase/transpeptidase-like"/>
    <property type="match status" value="1"/>
</dbReference>
<dbReference type="PANTHER" id="PTHR30627">
    <property type="entry name" value="PEPTIDOGLYCAN D,D-TRANSPEPTIDASE"/>
    <property type="match status" value="1"/>
</dbReference>
<feature type="domain" description="Penicillin-binding protein dimerisation" evidence="15">
    <location>
        <begin position="52"/>
        <end position="282"/>
    </location>
</feature>
<dbReference type="SUPFAM" id="SSF56519">
    <property type="entry name" value="Penicillin binding protein dimerisation domain"/>
    <property type="match status" value="1"/>
</dbReference>
<evidence type="ECO:0000313" key="17">
    <source>
        <dbReference type="Proteomes" id="UP000647416"/>
    </source>
</evidence>
<evidence type="ECO:0000256" key="9">
    <source>
        <dbReference type="ARBA" id="ARBA00022960"/>
    </source>
</evidence>
<dbReference type="Pfam" id="PF03717">
    <property type="entry name" value="PBP_dimer"/>
    <property type="match status" value="1"/>
</dbReference>
<feature type="domain" description="Penicillin-binding protein transpeptidase" evidence="14">
    <location>
        <begin position="326"/>
        <end position="646"/>
    </location>
</feature>
<dbReference type="InterPro" id="IPR050515">
    <property type="entry name" value="Beta-lactam/transpept"/>
</dbReference>
<organism evidence="16 17">
    <name type="scientific">Qingrenia yutianensis</name>
    <dbReference type="NCBI Taxonomy" id="2763676"/>
    <lineage>
        <taxon>Bacteria</taxon>
        <taxon>Bacillati</taxon>
        <taxon>Bacillota</taxon>
        <taxon>Clostridia</taxon>
        <taxon>Eubacteriales</taxon>
        <taxon>Oscillospiraceae</taxon>
        <taxon>Qingrenia</taxon>
    </lineage>
</organism>
<evidence type="ECO:0000256" key="12">
    <source>
        <dbReference type="ARBA" id="ARBA00023136"/>
    </source>
</evidence>
<keyword evidence="4" id="KW-1003">Cell membrane</keyword>
<dbReference type="GO" id="GO:0008658">
    <property type="term" value="F:penicillin binding"/>
    <property type="evidence" value="ECO:0007669"/>
    <property type="project" value="InterPro"/>
</dbReference>
<gene>
    <name evidence="16" type="primary">mrdA</name>
    <name evidence="16" type="ORF">H8706_00655</name>
</gene>
<evidence type="ECO:0000256" key="7">
    <source>
        <dbReference type="ARBA" id="ARBA00022692"/>
    </source>
</evidence>
<evidence type="ECO:0000256" key="1">
    <source>
        <dbReference type="ARBA" id="ARBA00004167"/>
    </source>
</evidence>
<keyword evidence="6" id="KW-0645">Protease</keyword>
<comment type="caution">
    <text evidence="16">The sequence shown here is derived from an EMBL/GenBank/DDBJ whole genome shotgun (WGS) entry which is preliminary data.</text>
</comment>
<keyword evidence="7" id="KW-0812">Transmembrane</keyword>